<sequence>MTFSQDLSIDTRYSLQAPCGLPSPLRSSLSSHTRSSSTPPSTRLSTAQHSEDHDEYREPTSLDDIEEPDTLMSCFGTLSISSLPPISPKGVNASGPIITRFPKPPPPRPSSILGTREEQRKIYLGPKLSDRATGGPDAGPLIDRFSCLFQDQYDCVSNPKGIVSLGVAENFLMQEECLELISTALKDNFTPLDLSYGDSLWGSRRINRALAGLYNDYFDPAEEVKPEQIITGVGCSAVLDQLFYTLMDEGEGILLAAPYYTGFDRDLIGRGRVRLIPVHVPIGEAAFGPESLKMFEEKLEEVEKEGIRIRAVIVCNPQNPLGRTYPRSTLLAYAKFCEEKDLHLVSDEIYALSIYDNEGKFNYISYKQSEADRLKAHLFELNSDFPQADPFTSMLSLNVEKELGIEFDKARLHVVYGMSKDFCSNGLRVGSLISQHNPLLLRAMANTSMLMKISSPADVIWSTLLLDSKRLKSFINTNKLKLTESHKFTRNWFIERGIEVSNSNAGNFIWVNLGKKLKFENSIIEKKIFQKLLDGGVYIAPGSAYHYHIAGWFRVTFTVPRGNLIVGLGRIERLLNLRPLSELKFE</sequence>
<dbReference type="RefSeq" id="XP_019014438.1">
    <property type="nucleotide sequence ID" value="XM_019152300.1"/>
</dbReference>
<dbReference type="STRING" id="1296096.A0A1B9IC79"/>
<evidence type="ECO:0000256" key="1">
    <source>
        <dbReference type="ARBA" id="ARBA00022898"/>
    </source>
</evidence>
<dbReference type="EMBL" id="CP144519">
    <property type="protein sequence ID" value="WWC66900.1"/>
    <property type="molecule type" value="Genomic_DNA"/>
</dbReference>
<evidence type="ECO:0000313" key="4">
    <source>
        <dbReference type="EMBL" id="OCF53219.1"/>
    </source>
</evidence>
<keyword evidence="1" id="KW-0663">Pyridoxal phosphate</keyword>
<dbReference type="Gene3D" id="3.40.640.10">
    <property type="entry name" value="Type I PLP-dependent aspartate aminotransferase-like (Major domain)"/>
    <property type="match status" value="1"/>
</dbReference>
<dbReference type="PANTHER" id="PTHR43795:SF39">
    <property type="entry name" value="AMINOTRANSFERASE CLASS I_CLASSII DOMAIN-CONTAINING PROTEIN"/>
    <property type="match status" value="1"/>
</dbReference>
<dbReference type="EMBL" id="KI894007">
    <property type="protein sequence ID" value="OCF53219.1"/>
    <property type="molecule type" value="Genomic_DNA"/>
</dbReference>
<dbReference type="InterPro" id="IPR015422">
    <property type="entry name" value="PyrdxlP-dep_Trfase_small"/>
</dbReference>
<name>A0A1B9IC79_9TREE</name>
<dbReference type="CDD" id="cd00609">
    <property type="entry name" value="AAT_like"/>
    <property type="match status" value="1"/>
</dbReference>
<feature type="compositionally biased region" description="Basic and acidic residues" evidence="2">
    <location>
        <begin position="49"/>
        <end position="60"/>
    </location>
</feature>
<dbReference type="GeneID" id="30168889"/>
<feature type="compositionally biased region" description="Low complexity" evidence="2">
    <location>
        <begin position="22"/>
        <end position="46"/>
    </location>
</feature>
<dbReference type="InterPro" id="IPR050478">
    <property type="entry name" value="Ethylene_sulfur-biosynth"/>
</dbReference>
<reference evidence="4" key="1">
    <citation type="submission" date="2013-07" db="EMBL/GenBank/DDBJ databases">
        <title>The Genome Sequence of Cryptococcus pinus CBS10737.</title>
        <authorList>
            <consortium name="The Broad Institute Genome Sequencing Platform"/>
            <person name="Cuomo C."/>
            <person name="Litvintseva A."/>
            <person name="Chen Y."/>
            <person name="Heitman J."/>
            <person name="Sun S."/>
            <person name="Springer D."/>
            <person name="Dromer F."/>
            <person name="Young S.K."/>
            <person name="Zeng Q."/>
            <person name="Gargeya S."/>
            <person name="Fitzgerald M."/>
            <person name="Abouelleil A."/>
            <person name="Alvarado L."/>
            <person name="Berlin A.M."/>
            <person name="Chapman S.B."/>
            <person name="Dewar J."/>
            <person name="Goldberg J."/>
            <person name="Griggs A."/>
            <person name="Gujja S."/>
            <person name="Hansen M."/>
            <person name="Howarth C."/>
            <person name="Imamovic A."/>
            <person name="Larimer J."/>
            <person name="McCowan C."/>
            <person name="Murphy C."/>
            <person name="Pearson M."/>
            <person name="Priest M."/>
            <person name="Roberts A."/>
            <person name="Saif S."/>
            <person name="Shea T."/>
            <person name="Sykes S."/>
            <person name="Wortman J."/>
            <person name="Nusbaum C."/>
            <person name="Birren B."/>
        </authorList>
    </citation>
    <scope>NUCLEOTIDE SEQUENCE [LARGE SCALE GENOMIC DNA]</scope>
    <source>
        <strain evidence="4">CBS 10737</strain>
    </source>
</reference>
<feature type="compositionally biased region" description="Polar residues" evidence="2">
    <location>
        <begin position="1"/>
        <end position="14"/>
    </location>
</feature>
<dbReference type="InterPro" id="IPR004839">
    <property type="entry name" value="Aminotransferase_I/II_large"/>
</dbReference>
<dbReference type="GO" id="GO:0008483">
    <property type="term" value="F:transaminase activity"/>
    <property type="evidence" value="ECO:0007669"/>
    <property type="project" value="TreeGrafter"/>
</dbReference>
<evidence type="ECO:0000313" key="5">
    <source>
        <dbReference type="EMBL" id="WWC66900.1"/>
    </source>
</evidence>
<keyword evidence="6" id="KW-1185">Reference proteome</keyword>
<dbReference type="Gene3D" id="3.90.1150.10">
    <property type="entry name" value="Aspartate Aminotransferase, domain 1"/>
    <property type="match status" value="1"/>
</dbReference>
<dbReference type="OrthoDB" id="7042322at2759"/>
<reference evidence="5" key="4">
    <citation type="submission" date="2024-02" db="EMBL/GenBank/DDBJ databases">
        <title>Comparative genomics of Cryptococcus and Kwoniella reveals pathogenesis evolution and contrasting modes of karyotype evolution via chromosome fusion or intercentromeric recombination.</title>
        <authorList>
            <person name="Coelho M.A."/>
            <person name="David-Palma M."/>
            <person name="Shea T."/>
            <person name="Bowers K."/>
            <person name="McGinley-Smith S."/>
            <person name="Mohammad A.W."/>
            <person name="Gnirke A."/>
            <person name="Yurkov A.M."/>
            <person name="Nowrousian M."/>
            <person name="Sun S."/>
            <person name="Cuomo C.A."/>
            <person name="Heitman J."/>
        </authorList>
    </citation>
    <scope>NUCLEOTIDE SEQUENCE</scope>
    <source>
        <strain evidence="5">CBS 10737</strain>
    </source>
</reference>
<evidence type="ECO:0000259" key="3">
    <source>
        <dbReference type="Pfam" id="PF00155"/>
    </source>
</evidence>
<dbReference type="InterPro" id="IPR015421">
    <property type="entry name" value="PyrdxlP-dep_Trfase_major"/>
</dbReference>
<dbReference type="SUPFAM" id="SSF53383">
    <property type="entry name" value="PLP-dependent transferases"/>
    <property type="match status" value="1"/>
</dbReference>
<evidence type="ECO:0000256" key="2">
    <source>
        <dbReference type="SAM" id="MobiDB-lite"/>
    </source>
</evidence>
<dbReference type="AlphaFoldDB" id="A0A1B9IC79"/>
<feature type="region of interest" description="Disordered" evidence="2">
    <location>
        <begin position="1"/>
        <end position="67"/>
    </location>
</feature>
<dbReference type="Proteomes" id="UP000094020">
    <property type="component" value="Chromosome 1"/>
</dbReference>
<evidence type="ECO:0000313" key="6">
    <source>
        <dbReference type="Proteomes" id="UP000094020"/>
    </source>
</evidence>
<reference evidence="5" key="2">
    <citation type="submission" date="2013-07" db="EMBL/GenBank/DDBJ databases">
        <authorList>
            <consortium name="The Broad Institute Genome Sequencing Platform"/>
            <person name="Cuomo C."/>
            <person name="Litvintseva A."/>
            <person name="Chen Y."/>
            <person name="Heitman J."/>
            <person name="Sun S."/>
            <person name="Springer D."/>
            <person name="Dromer F."/>
            <person name="Young S.K."/>
            <person name="Zeng Q."/>
            <person name="Gargeya S."/>
            <person name="Fitzgerald M."/>
            <person name="Abouelleil A."/>
            <person name="Alvarado L."/>
            <person name="Berlin A.M."/>
            <person name="Chapman S.B."/>
            <person name="Dewar J."/>
            <person name="Goldberg J."/>
            <person name="Griggs A."/>
            <person name="Gujja S."/>
            <person name="Hansen M."/>
            <person name="Howarth C."/>
            <person name="Imamovic A."/>
            <person name="Larimer J."/>
            <person name="McCowan C."/>
            <person name="Murphy C."/>
            <person name="Pearson M."/>
            <person name="Priest M."/>
            <person name="Roberts A."/>
            <person name="Saif S."/>
            <person name="Shea T."/>
            <person name="Sykes S."/>
            <person name="Wortman J."/>
            <person name="Nusbaum C."/>
            <person name="Birren B."/>
        </authorList>
    </citation>
    <scope>NUCLEOTIDE SEQUENCE</scope>
    <source>
        <strain evidence="5">CBS 10737</strain>
    </source>
</reference>
<dbReference type="InterPro" id="IPR015424">
    <property type="entry name" value="PyrdxlP-dep_Trfase"/>
</dbReference>
<reference evidence="4" key="3">
    <citation type="submission" date="2016-07" db="EMBL/GenBank/DDBJ databases">
        <title>Evolution of pathogenesis and genome organization in the Tremellales.</title>
        <authorList>
            <person name="Cuomo C."/>
            <person name="Litvintseva A."/>
            <person name="Heitman J."/>
            <person name="Chen Y."/>
            <person name="Sun S."/>
            <person name="Springer D."/>
            <person name="Dromer F."/>
            <person name="Young S."/>
            <person name="Zeng Q."/>
            <person name="Chapman S."/>
            <person name="Gujja S."/>
            <person name="Saif S."/>
            <person name="Birren B."/>
        </authorList>
    </citation>
    <scope>NUCLEOTIDE SEQUENCE</scope>
    <source>
        <strain evidence="4">CBS 10737</strain>
    </source>
</reference>
<dbReference type="Pfam" id="PF00155">
    <property type="entry name" value="Aminotran_1_2"/>
    <property type="match status" value="1"/>
</dbReference>
<dbReference type="PANTHER" id="PTHR43795">
    <property type="entry name" value="BIFUNCTIONAL ASPARTATE AMINOTRANSFERASE AND GLUTAMATE/ASPARTATE-PREPHENATE AMINOTRANSFERASE-RELATED"/>
    <property type="match status" value="1"/>
</dbReference>
<protein>
    <recommendedName>
        <fullName evidence="3">Aminotransferase class I/classII large domain-containing protein</fullName>
    </recommendedName>
</protein>
<dbReference type="KEGG" id="kpin:30168889"/>
<gene>
    <name evidence="4" type="ORF">I206_00520</name>
    <name evidence="5" type="ORF">I206_100807</name>
</gene>
<dbReference type="GO" id="GO:0006520">
    <property type="term" value="P:amino acid metabolic process"/>
    <property type="evidence" value="ECO:0007669"/>
    <property type="project" value="TreeGrafter"/>
</dbReference>
<feature type="domain" description="Aminotransferase class I/classII large" evidence="3">
    <location>
        <begin position="202"/>
        <end position="566"/>
    </location>
</feature>
<proteinExistence type="predicted"/>
<accession>A0A1B9IC79</accession>
<dbReference type="GO" id="GO:0030170">
    <property type="term" value="F:pyridoxal phosphate binding"/>
    <property type="evidence" value="ECO:0007669"/>
    <property type="project" value="InterPro"/>
</dbReference>
<organism evidence="4">
    <name type="scientific">Kwoniella pini CBS 10737</name>
    <dbReference type="NCBI Taxonomy" id="1296096"/>
    <lineage>
        <taxon>Eukaryota</taxon>
        <taxon>Fungi</taxon>
        <taxon>Dikarya</taxon>
        <taxon>Basidiomycota</taxon>
        <taxon>Agaricomycotina</taxon>
        <taxon>Tremellomycetes</taxon>
        <taxon>Tremellales</taxon>
        <taxon>Cryptococcaceae</taxon>
        <taxon>Kwoniella</taxon>
    </lineage>
</organism>
<dbReference type="PRINTS" id="PR00753">
    <property type="entry name" value="ACCSYNTHASE"/>
</dbReference>